<feature type="region of interest" description="Disordered" evidence="1">
    <location>
        <begin position="69"/>
        <end position="105"/>
    </location>
</feature>
<reference evidence="2" key="1">
    <citation type="submission" date="2022-03" db="EMBL/GenBank/DDBJ databases">
        <authorList>
            <person name="Martin H S."/>
        </authorList>
    </citation>
    <scope>NUCLEOTIDE SEQUENCE</scope>
</reference>
<evidence type="ECO:0000313" key="3">
    <source>
        <dbReference type="Proteomes" id="UP000837857"/>
    </source>
</evidence>
<sequence>MKRTSTLKHYLTPPGEPEFIIVSLLSPRFKETAELSTTLCRHTRARRIASEAPKVRCTQRHLIMYPILEIPPPRPVSSRNSAPEAGTRRRRRVPEFNSGVGAPLE</sequence>
<gene>
    <name evidence="2" type="ORF">IPOD504_LOCUS16801</name>
</gene>
<dbReference type="EMBL" id="OW152820">
    <property type="protein sequence ID" value="CAH2075445.1"/>
    <property type="molecule type" value="Genomic_DNA"/>
</dbReference>
<feature type="non-terminal residue" evidence="2">
    <location>
        <position position="105"/>
    </location>
</feature>
<keyword evidence="3" id="KW-1185">Reference proteome</keyword>
<name>A0ABN8J406_9NEOP</name>
<dbReference type="Proteomes" id="UP000837857">
    <property type="component" value="Chromosome 8"/>
</dbReference>
<organism evidence="2 3">
    <name type="scientific">Iphiclides podalirius</name>
    <name type="common">scarce swallowtail</name>
    <dbReference type="NCBI Taxonomy" id="110791"/>
    <lineage>
        <taxon>Eukaryota</taxon>
        <taxon>Metazoa</taxon>
        <taxon>Ecdysozoa</taxon>
        <taxon>Arthropoda</taxon>
        <taxon>Hexapoda</taxon>
        <taxon>Insecta</taxon>
        <taxon>Pterygota</taxon>
        <taxon>Neoptera</taxon>
        <taxon>Endopterygota</taxon>
        <taxon>Lepidoptera</taxon>
        <taxon>Glossata</taxon>
        <taxon>Ditrysia</taxon>
        <taxon>Papilionoidea</taxon>
        <taxon>Papilionidae</taxon>
        <taxon>Papilioninae</taxon>
        <taxon>Iphiclides</taxon>
    </lineage>
</organism>
<evidence type="ECO:0000256" key="1">
    <source>
        <dbReference type="SAM" id="MobiDB-lite"/>
    </source>
</evidence>
<evidence type="ECO:0000313" key="2">
    <source>
        <dbReference type="EMBL" id="CAH2075445.1"/>
    </source>
</evidence>
<proteinExistence type="predicted"/>
<protein>
    <submittedName>
        <fullName evidence="2">Uncharacterized protein</fullName>
    </submittedName>
</protein>
<accession>A0ABN8J406</accession>